<dbReference type="Pfam" id="PF10604">
    <property type="entry name" value="Polyketide_cyc2"/>
    <property type="match status" value="1"/>
</dbReference>
<keyword evidence="2" id="KW-1185">Reference proteome</keyword>
<dbReference type="EMBL" id="LQPE01000076">
    <property type="protein sequence ID" value="ORW05954.1"/>
    <property type="molecule type" value="Genomic_DNA"/>
</dbReference>
<dbReference type="Proteomes" id="UP000193487">
    <property type="component" value="Unassembled WGS sequence"/>
</dbReference>
<dbReference type="Gene3D" id="3.30.530.20">
    <property type="match status" value="1"/>
</dbReference>
<reference evidence="1 2" key="1">
    <citation type="submission" date="2016-01" db="EMBL/GenBank/DDBJ databases">
        <title>The new phylogeny of the genus Mycobacterium.</title>
        <authorList>
            <person name="Tarcisio F."/>
            <person name="Conor M."/>
            <person name="Antonella G."/>
            <person name="Elisabetta G."/>
            <person name="Giulia F.S."/>
            <person name="Sara T."/>
            <person name="Anna F."/>
            <person name="Clotilde B."/>
            <person name="Roberto B."/>
            <person name="Veronica D.S."/>
            <person name="Fabio R."/>
            <person name="Monica P."/>
            <person name="Olivier J."/>
            <person name="Enrico T."/>
            <person name="Nicola S."/>
        </authorList>
    </citation>
    <scope>NUCLEOTIDE SEQUENCE [LARGE SCALE GENOMIC DNA]</scope>
    <source>
        <strain evidence="1 2">DSM 45166</strain>
    </source>
</reference>
<dbReference type="OrthoDB" id="9787428at2"/>
<protein>
    <submittedName>
        <fullName evidence="1">Cyclase</fullName>
    </submittedName>
</protein>
<dbReference type="InterPro" id="IPR023393">
    <property type="entry name" value="START-like_dom_sf"/>
</dbReference>
<dbReference type="InterPro" id="IPR019587">
    <property type="entry name" value="Polyketide_cyclase/dehydratase"/>
</dbReference>
<gene>
    <name evidence="1" type="ORF">AWC14_26560</name>
</gene>
<sequence>MRVERRCVIDAERGAVWKVVSDPDCYPLFMTSLERWETANEQPPGVGARYTVHWKIGSVPVGGLVEVVEFDEARDLAWVGITGVSLRGRFRLRDAGQGRTKVVFRLSYQAPGGLLGYIADRVAVRQVGRNAAQTLKRLKELVEAKG</sequence>
<dbReference type="CDD" id="cd07812">
    <property type="entry name" value="SRPBCC"/>
    <property type="match status" value="1"/>
</dbReference>
<organism evidence="1 2">
    <name type="scientific">Mycobacterium kyorinense</name>
    <dbReference type="NCBI Taxonomy" id="487514"/>
    <lineage>
        <taxon>Bacteria</taxon>
        <taxon>Bacillati</taxon>
        <taxon>Actinomycetota</taxon>
        <taxon>Actinomycetes</taxon>
        <taxon>Mycobacteriales</taxon>
        <taxon>Mycobacteriaceae</taxon>
        <taxon>Mycobacterium</taxon>
    </lineage>
</organism>
<name>A0A1X1Y4K5_9MYCO</name>
<accession>A0A1X1Y4K5</accession>
<comment type="caution">
    <text evidence="1">The sequence shown here is derived from an EMBL/GenBank/DDBJ whole genome shotgun (WGS) entry which is preliminary data.</text>
</comment>
<dbReference type="STRING" id="487514.A5707_07305"/>
<dbReference type="SUPFAM" id="SSF55961">
    <property type="entry name" value="Bet v1-like"/>
    <property type="match status" value="1"/>
</dbReference>
<evidence type="ECO:0000313" key="1">
    <source>
        <dbReference type="EMBL" id="ORW05954.1"/>
    </source>
</evidence>
<evidence type="ECO:0000313" key="2">
    <source>
        <dbReference type="Proteomes" id="UP000193487"/>
    </source>
</evidence>
<proteinExistence type="predicted"/>
<dbReference type="AlphaFoldDB" id="A0A1X1Y4K5"/>
<dbReference type="RefSeq" id="WP_045378672.1">
    <property type="nucleotide sequence ID" value="NZ_BBKA01000051.1"/>
</dbReference>